<keyword evidence="2" id="KW-1185">Reference proteome</keyword>
<proteinExistence type="predicted"/>
<name>A0A2P6P443_ROSCH</name>
<protein>
    <submittedName>
        <fullName evidence="1">Uncharacterized protein</fullName>
    </submittedName>
</protein>
<comment type="caution">
    <text evidence="1">The sequence shown here is derived from an EMBL/GenBank/DDBJ whole genome shotgun (WGS) entry which is preliminary data.</text>
</comment>
<dbReference type="Gramene" id="PRQ16701">
    <property type="protein sequence ID" value="PRQ16701"/>
    <property type="gene ID" value="RchiOBHm_Chr7g0187111"/>
</dbReference>
<organism evidence="1 2">
    <name type="scientific">Rosa chinensis</name>
    <name type="common">China rose</name>
    <dbReference type="NCBI Taxonomy" id="74649"/>
    <lineage>
        <taxon>Eukaryota</taxon>
        <taxon>Viridiplantae</taxon>
        <taxon>Streptophyta</taxon>
        <taxon>Embryophyta</taxon>
        <taxon>Tracheophyta</taxon>
        <taxon>Spermatophyta</taxon>
        <taxon>Magnoliopsida</taxon>
        <taxon>eudicotyledons</taxon>
        <taxon>Gunneridae</taxon>
        <taxon>Pentapetalae</taxon>
        <taxon>rosids</taxon>
        <taxon>fabids</taxon>
        <taxon>Rosales</taxon>
        <taxon>Rosaceae</taxon>
        <taxon>Rosoideae</taxon>
        <taxon>Rosoideae incertae sedis</taxon>
        <taxon>Rosa</taxon>
    </lineage>
</organism>
<gene>
    <name evidence="1" type="ORF">RchiOBHm_Chr7g0187111</name>
</gene>
<dbReference type="EMBL" id="PDCK01000045">
    <property type="protein sequence ID" value="PRQ16701.1"/>
    <property type="molecule type" value="Genomic_DNA"/>
</dbReference>
<accession>A0A2P6P443</accession>
<sequence>MSLHGLCFSLPFISYSHSPLAPLQPNKRPLNLECCGLTSGDEIEEQPYGDACCEIAFE</sequence>
<reference evidence="1 2" key="1">
    <citation type="journal article" date="2018" name="Nat. Genet.">
        <title>The Rosa genome provides new insights in the design of modern roses.</title>
        <authorList>
            <person name="Bendahmane M."/>
        </authorList>
    </citation>
    <scope>NUCLEOTIDE SEQUENCE [LARGE SCALE GENOMIC DNA]</scope>
    <source>
        <strain evidence="2">cv. Old Blush</strain>
    </source>
</reference>
<evidence type="ECO:0000313" key="1">
    <source>
        <dbReference type="EMBL" id="PRQ16701.1"/>
    </source>
</evidence>
<dbReference type="Proteomes" id="UP000238479">
    <property type="component" value="Chromosome 7"/>
</dbReference>
<evidence type="ECO:0000313" key="2">
    <source>
        <dbReference type="Proteomes" id="UP000238479"/>
    </source>
</evidence>
<dbReference type="AlphaFoldDB" id="A0A2P6P443"/>